<sequence>MVTEVADGGAAALVPKVSARRSQNIARARKRKRQQAIVGEKKRVEVTMALADYERVLVPAAAEAGMTVPAYLLQCALNPVSVRSEEGGKASAKPWLPWPKRQVLQGILLSATNAMDTIRLRYLAHIGAGLDGLIHSAHVTGVLDSAELDEGIAQLRAVMTDLSEIAQQIEDLAKDVARR</sequence>
<dbReference type="AlphaFoldDB" id="A0A511MNJ0"/>
<evidence type="ECO:0000313" key="1">
    <source>
        <dbReference type="EMBL" id="GEM42174.1"/>
    </source>
</evidence>
<protein>
    <submittedName>
        <fullName evidence="1">Uncharacterized protein</fullName>
    </submittedName>
</protein>
<evidence type="ECO:0000313" key="2">
    <source>
        <dbReference type="Proteomes" id="UP000321424"/>
    </source>
</evidence>
<gene>
    <name evidence="1" type="ORF">NN4_66930</name>
</gene>
<keyword evidence="2" id="KW-1185">Reference proteome</keyword>
<accession>A0A511MNJ0</accession>
<dbReference type="EMBL" id="BJXA01000064">
    <property type="protein sequence ID" value="GEM42174.1"/>
    <property type="molecule type" value="Genomic_DNA"/>
</dbReference>
<name>A0A511MNJ0_9NOCA</name>
<reference evidence="1 2" key="1">
    <citation type="submission" date="2019-07" db="EMBL/GenBank/DDBJ databases">
        <title>Whole genome shotgun sequence of Nocardia ninae NBRC 108245.</title>
        <authorList>
            <person name="Hosoyama A."/>
            <person name="Uohara A."/>
            <person name="Ohji S."/>
            <person name="Ichikawa N."/>
        </authorList>
    </citation>
    <scope>NUCLEOTIDE SEQUENCE [LARGE SCALE GENOMIC DNA]</scope>
    <source>
        <strain evidence="1 2">NBRC 108245</strain>
    </source>
</reference>
<dbReference type="OrthoDB" id="4574727at2"/>
<dbReference type="Proteomes" id="UP000321424">
    <property type="component" value="Unassembled WGS sequence"/>
</dbReference>
<dbReference type="RefSeq" id="WP_147139598.1">
    <property type="nucleotide sequence ID" value="NZ_BJXA01000064.1"/>
</dbReference>
<comment type="caution">
    <text evidence="1">The sequence shown here is derived from an EMBL/GenBank/DDBJ whole genome shotgun (WGS) entry which is preliminary data.</text>
</comment>
<proteinExistence type="predicted"/>
<organism evidence="1 2">
    <name type="scientific">Nocardia ninae NBRC 108245</name>
    <dbReference type="NCBI Taxonomy" id="1210091"/>
    <lineage>
        <taxon>Bacteria</taxon>
        <taxon>Bacillati</taxon>
        <taxon>Actinomycetota</taxon>
        <taxon>Actinomycetes</taxon>
        <taxon>Mycobacteriales</taxon>
        <taxon>Nocardiaceae</taxon>
        <taxon>Nocardia</taxon>
    </lineage>
</organism>